<feature type="transmembrane region" description="Helical" evidence="13">
    <location>
        <begin position="187"/>
        <end position="206"/>
    </location>
</feature>
<keyword evidence="7" id="KW-1003">Cell membrane</keyword>
<feature type="transmembrane region" description="Helical" evidence="13">
    <location>
        <begin position="350"/>
        <end position="368"/>
    </location>
</feature>
<evidence type="ECO:0000313" key="14">
    <source>
        <dbReference type="EMBL" id="KGJ51855.1"/>
    </source>
</evidence>
<keyword evidence="5" id="KW-0813">Transport</keyword>
<keyword evidence="11 13" id="KW-0472">Membrane</keyword>
<proteinExistence type="inferred from homology"/>
<keyword evidence="8 13" id="KW-0812">Transmembrane</keyword>
<evidence type="ECO:0000256" key="12">
    <source>
        <dbReference type="ARBA" id="ARBA00031636"/>
    </source>
</evidence>
<dbReference type="PIRSF" id="PIRSF006603">
    <property type="entry name" value="DinF"/>
    <property type="match status" value="1"/>
</dbReference>
<feature type="transmembrane region" description="Helical" evidence="13">
    <location>
        <begin position="48"/>
        <end position="72"/>
    </location>
</feature>
<dbReference type="PANTHER" id="PTHR43298:SF2">
    <property type="entry name" value="FMN_FAD EXPORTER YEEO-RELATED"/>
    <property type="match status" value="1"/>
</dbReference>
<evidence type="ECO:0000256" key="11">
    <source>
        <dbReference type="ARBA" id="ARBA00023136"/>
    </source>
</evidence>
<evidence type="ECO:0000256" key="1">
    <source>
        <dbReference type="ARBA" id="ARBA00003408"/>
    </source>
</evidence>
<comment type="caution">
    <text evidence="14">The sequence shown here is derived from an EMBL/GenBank/DDBJ whole genome shotgun (WGS) entry which is preliminary data.</text>
</comment>
<feature type="transmembrane region" description="Helical" evidence="13">
    <location>
        <begin position="93"/>
        <end position="114"/>
    </location>
</feature>
<dbReference type="AlphaFoldDB" id="A0A099I2B5"/>
<evidence type="ECO:0000256" key="7">
    <source>
        <dbReference type="ARBA" id="ARBA00022475"/>
    </source>
</evidence>
<dbReference type="NCBIfam" id="TIGR00797">
    <property type="entry name" value="matE"/>
    <property type="match status" value="1"/>
</dbReference>
<comment type="function">
    <text evidence="1">Multidrug efflux pump.</text>
</comment>
<feature type="transmembrane region" description="Helical" evidence="13">
    <location>
        <begin position="282"/>
        <end position="302"/>
    </location>
</feature>
<dbReference type="InterPro" id="IPR002528">
    <property type="entry name" value="MATE_fam"/>
</dbReference>
<dbReference type="GO" id="GO:0006811">
    <property type="term" value="P:monoatomic ion transport"/>
    <property type="evidence" value="ECO:0007669"/>
    <property type="project" value="UniProtKB-KW"/>
</dbReference>
<evidence type="ECO:0000256" key="4">
    <source>
        <dbReference type="ARBA" id="ARBA00020268"/>
    </source>
</evidence>
<gene>
    <name evidence="14" type="ORF">CIAN88_18185</name>
</gene>
<comment type="similarity">
    <text evidence="3">Belongs to the multi antimicrobial extrusion (MATE) (TC 2.A.66.1) family.</text>
</comment>
<feature type="transmembrane region" description="Helical" evidence="13">
    <location>
        <begin position="250"/>
        <end position="270"/>
    </location>
</feature>
<evidence type="ECO:0000313" key="15">
    <source>
        <dbReference type="Proteomes" id="UP000030008"/>
    </source>
</evidence>
<dbReference type="CDD" id="cd13137">
    <property type="entry name" value="MATE_NorM_like"/>
    <property type="match status" value="1"/>
</dbReference>
<organism evidence="14 15">
    <name type="scientific">Clostridium innocuum</name>
    <dbReference type="NCBI Taxonomy" id="1522"/>
    <lineage>
        <taxon>Bacteria</taxon>
        <taxon>Bacillati</taxon>
        <taxon>Bacillota</taxon>
        <taxon>Clostridia</taxon>
        <taxon>Eubacteriales</taxon>
        <taxon>Clostridiaceae</taxon>
        <taxon>Clostridium</taxon>
    </lineage>
</organism>
<accession>A0A099I2B5</accession>
<feature type="transmembrane region" description="Helical" evidence="13">
    <location>
        <begin position="163"/>
        <end position="181"/>
    </location>
</feature>
<keyword evidence="9 13" id="KW-1133">Transmembrane helix</keyword>
<evidence type="ECO:0000256" key="3">
    <source>
        <dbReference type="ARBA" id="ARBA00010199"/>
    </source>
</evidence>
<evidence type="ECO:0000256" key="10">
    <source>
        <dbReference type="ARBA" id="ARBA00023065"/>
    </source>
</evidence>
<protein>
    <recommendedName>
        <fullName evidence="4">Probable multidrug resistance protein NorM</fullName>
    </recommendedName>
    <alternativeName>
        <fullName evidence="12">Multidrug-efflux transporter</fullName>
    </alternativeName>
</protein>
<reference evidence="14 15" key="1">
    <citation type="submission" date="2014-08" db="EMBL/GenBank/DDBJ databases">
        <title>Clostridium innocuum, an unnegligible vancomycin-resistant pathogen causing extra-intestinal infections.</title>
        <authorList>
            <person name="Feng Y."/>
            <person name="Chiu C.-H."/>
        </authorList>
    </citation>
    <scope>NUCLEOTIDE SEQUENCE [LARGE SCALE GENOMIC DNA]</scope>
    <source>
        <strain evidence="14 15">AN88</strain>
    </source>
</reference>
<dbReference type="InterPro" id="IPR050222">
    <property type="entry name" value="MATE_MdtK"/>
</dbReference>
<dbReference type="RefSeq" id="WP_044907224.1">
    <property type="nucleotide sequence ID" value="NZ_JAHOLM010000048.1"/>
</dbReference>
<dbReference type="GO" id="GO:0005886">
    <property type="term" value="C:plasma membrane"/>
    <property type="evidence" value="ECO:0007669"/>
    <property type="project" value="UniProtKB-SubCell"/>
</dbReference>
<dbReference type="GO" id="GO:0015297">
    <property type="term" value="F:antiporter activity"/>
    <property type="evidence" value="ECO:0007669"/>
    <property type="project" value="UniProtKB-KW"/>
</dbReference>
<dbReference type="PANTHER" id="PTHR43298">
    <property type="entry name" value="MULTIDRUG RESISTANCE PROTEIN NORM-RELATED"/>
    <property type="match status" value="1"/>
</dbReference>
<keyword evidence="6" id="KW-0050">Antiport</keyword>
<feature type="transmembrane region" description="Helical" evidence="13">
    <location>
        <begin position="314"/>
        <end position="338"/>
    </location>
</feature>
<evidence type="ECO:0000256" key="9">
    <source>
        <dbReference type="ARBA" id="ARBA00022989"/>
    </source>
</evidence>
<evidence type="ECO:0000256" key="8">
    <source>
        <dbReference type="ARBA" id="ARBA00022692"/>
    </source>
</evidence>
<evidence type="ECO:0000256" key="13">
    <source>
        <dbReference type="SAM" id="Phobius"/>
    </source>
</evidence>
<comment type="subcellular location">
    <subcellularLocation>
        <location evidence="2">Cell membrane</location>
        <topology evidence="2">Multi-pass membrane protein</topology>
    </subcellularLocation>
</comment>
<evidence type="ECO:0000256" key="6">
    <source>
        <dbReference type="ARBA" id="ARBA00022449"/>
    </source>
</evidence>
<feature type="transmembrane region" description="Helical" evidence="13">
    <location>
        <begin position="134"/>
        <end position="151"/>
    </location>
</feature>
<dbReference type="EMBL" id="JQIF01000095">
    <property type="protein sequence ID" value="KGJ51855.1"/>
    <property type="molecule type" value="Genomic_DNA"/>
</dbReference>
<dbReference type="Proteomes" id="UP000030008">
    <property type="component" value="Unassembled WGS sequence"/>
</dbReference>
<evidence type="ECO:0000256" key="5">
    <source>
        <dbReference type="ARBA" id="ARBA00022448"/>
    </source>
</evidence>
<sequence>MFTNENLKRLILPLVVEQILAVTIGMSDTIMVSSVGEAAVSGLSLVDTINILLINIFAALATGGAVVCSQYLGGRDRDRACVSAKQLIVSTGIFAVIIMGIVLIGCTAILQLVFTDVEPAVMWNAEIYFKISAWSYPFIALYNSGAALFRSMGNSKISMITSLFMNAFNILGNAVLIYGFHMGVAGAAISSLVSRILGSLFMLYLLRSPDNLIYIDSYRKLEFHPDMIRRILTIGIPNGLENGMFQIGKILVQGLIAGFGTVAIAANAVANNIAQMEIIPAAAIGLAMITVVGQCVGAGDYAQARLYIKKLMKIAYISMLAVNLIILCLVPLLLNIYNLSAQTYDTALELLLYHGIFAMVLWPASFTFPNALRAAGDVRFTMCISIVSMWLCRICLSWLLGVILGLGVLGVWLAMFTDWLFRILWFFWRYRSGSWMKKRIIT</sequence>
<dbReference type="InterPro" id="IPR048279">
    <property type="entry name" value="MdtK-like"/>
</dbReference>
<dbReference type="Pfam" id="PF01554">
    <property type="entry name" value="MatE"/>
    <property type="match status" value="2"/>
</dbReference>
<dbReference type="GO" id="GO:0042910">
    <property type="term" value="F:xenobiotic transmembrane transporter activity"/>
    <property type="evidence" value="ECO:0007669"/>
    <property type="project" value="InterPro"/>
</dbReference>
<name>A0A099I2B5_CLOIN</name>
<keyword evidence="10" id="KW-0406">Ion transport</keyword>
<evidence type="ECO:0000256" key="2">
    <source>
        <dbReference type="ARBA" id="ARBA00004651"/>
    </source>
</evidence>